<keyword evidence="4" id="KW-1185">Reference proteome</keyword>
<feature type="region of interest" description="Disordered" evidence="1">
    <location>
        <begin position="258"/>
        <end position="295"/>
    </location>
</feature>
<feature type="compositionally biased region" description="Low complexity" evidence="1">
    <location>
        <begin position="280"/>
        <end position="291"/>
    </location>
</feature>
<dbReference type="EMBL" id="CAJNOL010000159">
    <property type="protein sequence ID" value="CAF0895076.1"/>
    <property type="molecule type" value="Genomic_DNA"/>
</dbReference>
<proteinExistence type="predicted"/>
<keyword evidence="2" id="KW-1133">Transmembrane helix</keyword>
<organism evidence="3 4">
    <name type="scientific">Rotaria sordida</name>
    <dbReference type="NCBI Taxonomy" id="392033"/>
    <lineage>
        <taxon>Eukaryota</taxon>
        <taxon>Metazoa</taxon>
        <taxon>Spiralia</taxon>
        <taxon>Gnathifera</taxon>
        <taxon>Rotifera</taxon>
        <taxon>Eurotatoria</taxon>
        <taxon>Bdelloidea</taxon>
        <taxon>Philodinida</taxon>
        <taxon>Philodinidae</taxon>
        <taxon>Rotaria</taxon>
    </lineage>
</organism>
<feature type="region of interest" description="Disordered" evidence="1">
    <location>
        <begin position="216"/>
        <end position="246"/>
    </location>
</feature>
<gene>
    <name evidence="3" type="ORF">JXQ802_LOCUS8861</name>
</gene>
<sequence>MPSSFKMSPKPVDSIVIDDLLTQKPTTTLLHSSNIKKQYHHHLYNYWTLNERLRSKNEKLTKIQQSSCRFTFYSLWLFVLAGVMGIIVYRFTNDCPLTTNDKKQYSLKCLKHILFLVAICIGILACSGVMCGACRYFRSQPRQLLNNDECELRLISNYDVLPISDTSRSCCCQRSLINDASLLPSQQISNHNDEHSNITVNSSIQNISSQRKVPPFTYEELPPTRSFSPPSLPPLPIPPSVNLNSKLSNTTNNKSIFFSSSTSSSSSPQSIFSATVTPDNPNATTSNNNNNNKKRKSTLTFEDACASTPTSYTTCVCGTDVWERQQKP</sequence>
<name>A0A813Z8U6_9BILA</name>
<evidence type="ECO:0000256" key="1">
    <source>
        <dbReference type="SAM" id="MobiDB-lite"/>
    </source>
</evidence>
<reference evidence="3" key="1">
    <citation type="submission" date="2021-02" db="EMBL/GenBank/DDBJ databases">
        <authorList>
            <person name="Nowell W R."/>
        </authorList>
    </citation>
    <scope>NUCLEOTIDE SEQUENCE</scope>
</reference>
<comment type="caution">
    <text evidence="3">The sequence shown here is derived from an EMBL/GenBank/DDBJ whole genome shotgun (WGS) entry which is preliminary data.</text>
</comment>
<keyword evidence="2" id="KW-0472">Membrane</keyword>
<feature type="compositionally biased region" description="Low complexity" evidence="1">
    <location>
        <begin position="258"/>
        <end position="273"/>
    </location>
</feature>
<keyword evidence="2" id="KW-0812">Transmembrane</keyword>
<evidence type="ECO:0000256" key="2">
    <source>
        <dbReference type="SAM" id="Phobius"/>
    </source>
</evidence>
<feature type="compositionally biased region" description="Pro residues" evidence="1">
    <location>
        <begin position="230"/>
        <end position="239"/>
    </location>
</feature>
<dbReference type="AlphaFoldDB" id="A0A813Z8U6"/>
<protein>
    <submittedName>
        <fullName evidence="3">Uncharacterized protein</fullName>
    </submittedName>
</protein>
<feature type="transmembrane region" description="Helical" evidence="2">
    <location>
        <begin position="112"/>
        <end position="137"/>
    </location>
</feature>
<evidence type="ECO:0000313" key="4">
    <source>
        <dbReference type="Proteomes" id="UP000663870"/>
    </source>
</evidence>
<evidence type="ECO:0000313" key="3">
    <source>
        <dbReference type="EMBL" id="CAF0895076.1"/>
    </source>
</evidence>
<accession>A0A813Z8U6</accession>
<feature type="transmembrane region" description="Helical" evidence="2">
    <location>
        <begin position="70"/>
        <end position="92"/>
    </location>
</feature>
<dbReference type="Proteomes" id="UP000663870">
    <property type="component" value="Unassembled WGS sequence"/>
</dbReference>